<gene>
    <name evidence="2" type="ORF">SPAPADRAFT_54862</name>
</gene>
<sequence>MESTDPLPLIGHVKSTNEGDEIDYSKLEFYGRLILGFTWITFVVSINSFFELWKFVIYPFSSSNESLYNYLHTIFKTIDDYVLKLWCIYIVFWWWASISWCGLKLFRHSRGIQT</sequence>
<feature type="transmembrane region" description="Helical" evidence="1">
    <location>
        <begin position="33"/>
        <end position="61"/>
    </location>
</feature>
<dbReference type="HOGENOM" id="CLU_158090_0_0_1"/>
<dbReference type="STRING" id="619300.G3AK54"/>
<protein>
    <submittedName>
        <fullName evidence="2">Uncharacterized protein</fullName>
    </submittedName>
</protein>
<evidence type="ECO:0000313" key="2">
    <source>
        <dbReference type="EMBL" id="EGW32865.1"/>
    </source>
</evidence>
<dbReference type="KEGG" id="spaa:SPAPADRAFT_54862"/>
<keyword evidence="1" id="KW-0472">Membrane</keyword>
<dbReference type="OMA" id="SWCGLKL"/>
<keyword evidence="1" id="KW-0812">Transmembrane</keyword>
<dbReference type="RefSeq" id="XP_007374380.1">
    <property type="nucleotide sequence ID" value="XM_007374318.1"/>
</dbReference>
<evidence type="ECO:0000313" key="3">
    <source>
        <dbReference type="Proteomes" id="UP000000709"/>
    </source>
</evidence>
<keyword evidence="1" id="KW-1133">Transmembrane helix</keyword>
<feature type="transmembrane region" description="Helical" evidence="1">
    <location>
        <begin position="81"/>
        <end position="103"/>
    </location>
</feature>
<dbReference type="OrthoDB" id="2157498at2759"/>
<dbReference type="InterPro" id="IPR029164">
    <property type="entry name" value="PIG-Y"/>
</dbReference>
<dbReference type="AlphaFoldDB" id="G3AK54"/>
<accession>G3AK54</accession>
<keyword evidence="3" id="KW-1185">Reference proteome</keyword>
<dbReference type="EMBL" id="GL996501">
    <property type="protein sequence ID" value="EGW32865.1"/>
    <property type="molecule type" value="Genomic_DNA"/>
</dbReference>
<dbReference type="eggNOG" id="ENOG502RGDA">
    <property type="taxonomic scope" value="Eukaryota"/>
</dbReference>
<evidence type="ECO:0000256" key="1">
    <source>
        <dbReference type="SAM" id="Phobius"/>
    </source>
</evidence>
<dbReference type="InParanoid" id="G3AK54"/>
<reference evidence="2 3" key="1">
    <citation type="journal article" date="2011" name="Proc. Natl. Acad. Sci. U.S.A.">
        <title>Comparative genomics of xylose-fermenting fungi for enhanced biofuel production.</title>
        <authorList>
            <person name="Wohlbach D.J."/>
            <person name="Kuo A."/>
            <person name="Sato T.K."/>
            <person name="Potts K.M."/>
            <person name="Salamov A.A."/>
            <person name="LaButti K.M."/>
            <person name="Sun H."/>
            <person name="Clum A."/>
            <person name="Pangilinan J.L."/>
            <person name="Lindquist E.A."/>
            <person name="Lucas S."/>
            <person name="Lapidus A."/>
            <person name="Jin M."/>
            <person name="Gunawan C."/>
            <person name="Balan V."/>
            <person name="Dale B.E."/>
            <person name="Jeffries T.W."/>
            <person name="Zinkel R."/>
            <person name="Barry K.W."/>
            <person name="Grigoriev I.V."/>
            <person name="Gasch A.P."/>
        </authorList>
    </citation>
    <scope>NUCLEOTIDE SEQUENCE [LARGE SCALE GENOMIC DNA]</scope>
    <source>
        <strain evidence="3">NRRL Y-27907 / 11-Y1</strain>
    </source>
</reference>
<dbReference type="PANTHER" id="PTHR39400:SF1">
    <property type="entry name" value="PIG-P DOMAIN-CONTAINING PROTEIN"/>
    <property type="match status" value="1"/>
</dbReference>
<proteinExistence type="predicted"/>
<dbReference type="PANTHER" id="PTHR39400">
    <property type="entry name" value="YALI0E29227P"/>
    <property type="match status" value="1"/>
</dbReference>
<dbReference type="GeneID" id="18871896"/>
<dbReference type="Proteomes" id="UP000000709">
    <property type="component" value="Unassembled WGS sequence"/>
</dbReference>
<organism evidence="3">
    <name type="scientific">Spathaspora passalidarum (strain NRRL Y-27907 / 11-Y1)</name>
    <dbReference type="NCBI Taxonomy" id="619300"/>
    <lineage>
        <taxon>Eukaryota</taxon>
        <taxon>Fungi</taxon>
        <taxon>Dikarya</taxon>
        <taxon>Ascomycota</taxon>
        <taxon>Saccharomycotina</taxon>
        <taxon>Pichiomycetes</taxon>
        <taxon>Debaryomycetaceae</taxon>
        <taxon>Spathaspora</taxon>
    </lineage>
</organism>
<dbReference type="Pfam" id="PF15159">
    <property type="entry name" value="PIG-Y"/>
    <property type="match status" value="1"/>
</dbReference>
<name>G3AK54_SPAPN</name>